<evidence type="ECO:0000313" key="9">
    <source>
        <dbReference type="Proteomes" id="UP000718564"/>
    </source>
</evidence>
<dbReference type="Pfam" id="PF07282">
    <property type="entry name" value="Cas12f1-like_TNB"/>
    <property type="match status" value="1"/>
</dbReference>
<keyword evidence="3" id="KW-0238">DNA-binding</keyword>
<gene>
    <name evidence="8" type="ORF">DP116_05550</name>
</gene>
<keyword evidence="4" id="KW-0233">DNA recombination</keyword>
<evidence type="ECO:0000256" key="3">
    <source>
        <dbReference type="ARBA" id="ARBA00023125"/>
    </source>
</evidence>
<dbReference type="InterPro" id="IPR010095">
    <property type="entry name" value="Cas12f1-like_TNB"/>
</dbReference>
<evidence type="ECO:0000259" key="7">
    <source>
        <dbReference type="Pfam" id="PF07282"/>
    </source>
</evidence>
<accession>A0ABX1P3L7</accession>
<evidence type="ECO:0000259" key="6">
    <source>
        <dbReference type="Pfam" id="PF01385"/>
    </source>
</evidence>
<evidence type="ECO:0000256" key="5">
    <source>
        <dbReference type="SAM" id="MobiDB-lite"/>
    </source>
</evidence>
<evidence type="ECO:0000256" key="2">
    <source>
        <dbReference type="ARBA" id="ARBA00022578"/>
    </source>
</evidence>
<evidence type="ECO:0000313" key="8">
    <source>
        <dbReference type="EMBL" id="NMG18940.1"/>
    </source>
</evidence>
<name>A0ABX1P3L7_9CYAN</name>
<organism evidence="8 9">
    <name type="scientific">Brasilonema bromeliae SPC951</name>
    <dbReference type="NCBI Taxonomy" id="385972"/>
    <lineage>
        <taxon>Bacteria</taxon>
        <taxon>Bacillati</taxon>
        <taxon>Cyanobacteriota</taxon>
        <taxon>Cyanophyceae</taxon>
        <taxon>Nostocales</taxon>
        <taxon>Scytonemataceae</taxon>
        <taxon>Brasilonema</taxon>
        <taxon>Bromeliae group (in: Brasilonema)</taxon>
    </lineage>
</organism>
<keyword evidence="9" id="KW-1185">Reference proteome</keyword>
<keyword evidence="2" id="KW-0815">Transposition</keyword>
<sequence>MAYNAFFQGLRKPPKFKSIRKFSGWTYPATSGWKVNTSGRHGSVNLNDLGVKIKMRGQARQWGKPSTLTVVYKPGLKQWFASFTVEVPDVTVRFGSQSELAYNEIVAFDLGCETAITTYDGKKVEQVANPRFTQKTEAKIKKVSKELRRKQAPNRTKKIKASRRWKKANRRVAQLQRKAGSQRRDWQHKVTSEIASCYDIGVTEQLNTKGMTRKAKNGSKRKKQKAGLNKSILSVGFGTLNKMLTYKIEAKGGLMIMLPTKDVKPSQRCPKCGTVHKQWAELSNRHHVCLSCGFDVPRDAGSAMVMYNVVTNQQPGLGTSLDSLGCLSSTSKTSKRKNTGSMKQLGQARRQKSSYVAEPGETPSAYAAG</sequence>
<reference evidence="8 9" key="1">
    <citation type="submission" date="2018-06" db="EMBL/GenBank/DDBJ databases">
        <title>Comparative genomics of Brasilonema spp. strains.</title>
        <authorList>
            <person name="Alvarenga D.O."/>
            <person name="Fiore M.F."/>
            <person name="Varani A.M."/>
        </authorList>
    </citation>
    <scope>NUCLEOTIDE SEQUENCE [LARGE SCALE GENOMIC DNA]</scope>
    <source>
        <strain evidence="8 9">SPC951</strain>
    </source>
</reference>
<dbReference type="InterPro" id="IPR001959">
    <property type="entry name" value="Transposase"/>
</dbReference>
<evidence type="ECO:0000256" key="1">
    <source>
        <dbReference type="ARBA" id="ARBA00008761"/>
    </source>
</evidence>
<dbReference type="Proteomes" id="UP000718564">
    <property type="component" value="Unassembled WGS sequence"/>
</dbReference>
<feature type="domain" description="Probable transposase IS891/IS1136/IS1341" evidence="6">
    <location>
        <begin position="85"/>
        <end position="213"/>
    </location>
</feature>
<feature type="region of interest" description="Disordered" evidence="5">
    <location>
        <begin position="328"/>
        <end position="369"/>
    </location>
</feature>
<proteinExistence type="inferred from homology"/>
<dbReference type="NCBIfam" id="NF040570">
    <property type="entry name" value="guided_TnpB"/>
    <property type="match status" value="1"/>
</dbReference>
<comment type="similarity">
    <text evidence="1">In the C-terminal section; belongs to the transposase 35 family.</text>
</comment>
<protein>
    <submittedName>
        <fullName evidence="8">Transposase</fullName>
    </submittedName>
</protein>
<evidence type="ECO:0000256" key="4">
    <source>
        <dbReference type="ARBA" id="ARBA00023172"/>
    </source>
</evidence>
<dbReference type="Pfam" id="PF01385">
    <property type="entry name" value="OrfB_IS605"/>
    <property type="match status" value="1"/>
</dbReference>
<comment type="caution">
    <text evidence="8">The sequence shown here is derived from an EMBL/GenBank/DDBJ whole genome shotgun (WGS) entry which is preliminary data.</text>
</comment>
<dbReference type="EMBL" id="QMEB01000026">
    <property type="protein sequence ID" value="NMG18940.1"/>
    <property type="molecule type" value="Genomic_DNA"/>
</dbReference>
<feature type="domain" description="Cas12f1-like TNB" evidence="7">
    <location>
        <begin position="237"/>
        <end position="304"/>
    </location>
</feature>